<proteinExistence type="predicted"/>
<dbReference type="AlphaFoldDB" id="A0A8J5H0Z0"/>
<name>A0A8J5H0Z0_ZINOF</name>
<reference evidence="2 3" key="1">
    <citation type="submission" date="2020-08" db="EMBL/GenBank/DDBJ databases">
        <title>Plant Genome Project.</title>
        <authorList>
            <person name="Zhang R.-G."/>
        </authorList>
    </citation>
    <scope>NUCLEOTIDE SEQUENCE [LARGE SCALE GENOMIC DNA]</scope>
    <source>
        <tissue evidence="2">Rhizome</tissue>
    </source>
</reference>
<dbReference type="Proteomes" id="UP000734854">
    <property type="component" value="Unassembled WGS sequence"/>
</dbReference>
<protein>
    <submittedName>
        <fullName evidence="2">Uncharacterized protein</fullName>
    </submittedName>
</protein>
<evidence type="ECO:0000313" key="2">
    <source>
        <dbReference type="EMBL" id="KAG6513164.1"/>
    </source>
</evidence>
<keyword evidence="3" id="KW-1185">Reference proteome</keyword>
<comment type="caution">
    <text evidence="2">The sequence shown here is derived from an EMBL/GenBank/DDBJ whole genome shotgun (WGS) entry which is preliminary data.</text>
</comment>
<evidence type="ECO:0000313" key="3">
    <source>
        <dbReference type="Proteomes" id="UP000734854"/>
    </source>
</evidence>
<accession>A0A8J5H0Z0</accession>
<keyword evidence="1" id="KW-0812">Transmembrane</keyword>
<evidence type="ECO:0000256" key="1">
    <source>
        <dbReference type="SAM" id="Phobius"/>
    </source>
</evidence>
<feature type="transmembrane region" description="Helical" evidence="1">
    <location>
        <begin position="196"/>
        <end position="216"/>
    </location>
</feature>
<gene>
    <name evidence="2" type="ORF">ZIOFF_023473</name>
</gene>
<dbReference type="EMBL" id="JACMSC010000007">
    <property type="protein sequence ID" value="KAG6513164.1"/>
    <property type="molecule type" value="Genomic_DNA"/>
</dbReference>
<organism evidence="2 3">
    <name type="scientific">Zingiber officinale</name>
    <name type="common">Ginger</name>
    <name type="synonym">Amomum zingiber</name>
    <dbReference type="NCBI Taxonomy" id="94328"/>
    <lineage>
        <taxon>Eukaryota</taxon>
        <taxon>Viridiplantae</taxon>
        <taxon>Streptophyta</taxon>
        <taxon>Embryophyta</taxon>
        <taxon>Tracheophyta</taxon>
        <taxon>Spermatophyta</taxon>
        <taxon>Magnoliopsida</taxon>
        <taxon>Liliopsida</taxon>
        <taxon>Zingiberales</taxon>
        <taxon>Zingiberaceae</taxon>
        <taxon>Zingiber</taxon>
    </lineage>
</organism>
<keyword evidence="1" id="KW-0472">Membrane</keyword>
<feature type="transmembrane region" description="Helical" evidence="1">
    <location>
        <begin position="222"/>
        <end position="242"/>
    </location>
</feature>
<sequence length="276" mass="30693">MNVDQYEAKRKRLAFRFEDIDNVEDAVGFCLVGCFMGRHLANMESDTLVLNRRHLTDSSYTRVKPHLLYVVLKLHGLCVHGSYDMDGAKFKSVAQGRIDQISHRWHMKIGWPLLESVDGCAAVRVLKPLFVQLLLSMLCYDRVSLAPHLDSACYCCEMTSVVCSVLVMERHNSDVSSANAVLLGALASGVNGPTWFVVKVTFLLLGLCLTAMLALAFSSSDFIIVGHVLLLVTIGVVLFLLIDRFIAETGLVSVEQQMHEMGVSVNNEQTKKDKRT</sequence>
<keyword evidence="1" id="KW-1133">Transmembrane helix</keyword>